<dbReference type="InParanoid" id="A0A6I9UR65"/>
<evidence type="ECO:0000313" key="1">
    <source>
        <dbReference type="Proteomes" id="UP000504604"/>
    </source>
</evidence>
<gene>
    <name evidence="2" type="primary">LOC105180300</name>
</gene>
<dbReference type="OrthoDB" id="1989310at2759"/>
<dbReference type="Proteomes" id="UP000504604">
    <property type="component" value="Unplaced"/>
</dbReference>
<reference evidence="2" key="1">
    <citation type="submission" date="2025-08" db="UniProtKB">
        <authorList>
            <consortium name="RefSeq"/>
        </authorList>
    </citation>
    <scope>IDENTIFICATION</scope>
</reference>
<dbReference type="RefSeq" id="XP_011102271.1">
    <property type="nucleotide sequence ID" value="XM_011103969.2"/>
</dbReference>
<name>A0A6I9UR65_SESIN</name>
<dbReference type="GO" id="GO:0006898">
    <property type="term" value="P:receptor-mediated endocytosis"/>
    <property type="evidence" value="ECO:0007669"/>
    <property type="project" value="TreeGrafter"/>
</dbReference>
<dbReference type="PANTHER" id="PTHR36983">
    <property type="entry name" value="DNAJ HOMOLOG SUBFAMILY C MEMBER 13"/>
    <property type="match status" value="1"/>
</dbReference>
<accession>A0A6I9UR65</accession>
<dbReference type="PANTHER" id="PTHR36983:SF2">
    <property type="entry name" value="DNAJ HOMOLOG SUBFAMILY C MEMBER 13"/>
    <property type="match status" value="1"/>
</dbReference>
<evidence type="ECO:0000313" key="2">
    <source>
        <dbReference type="RefSeq" id="XP_011102271.1"/>
    </source>
</evidence>
<dbReference type="GO" id="GO:0010008">
    <property type="term" value="C:endosome membrane"/>
    <property type="evidence" value="ECO:0007669"/>
    <property type="project" value="TreeGrafter"/>
</dbReference>
<dbReference type="KEGG" id="sind:105180300"/>
<keyword evidence="1" id="KW-1185">Reference proteome</keyword>
<organism evidence="1 2">
    <name type="scientific">Sesamum indicum</name>
    <name type="common">Oriental sesame</name>
    <name type="synonym">Sesamum orientale</name>
    <dbReference type="NCBI Taxonomy" id="4182"/>
    <lineage>
        <taxon>Eukaryota</taxon>
        <taxon>Viridiplantae</taxon>
        <taxon>Streptophyta</taxon>
        <taxon>Embryophyta</taxon>
        <taxon>Tracheophyta</taxon>
        <taxon>Spermatophyta</taxon>
        <taxon>Magnoliopsida</taxon>
        <taxon>eudicotyledons</taxon>
        <taxon>Gunneridae</taxon>
        <taxon>Pentapetalae</taxon>
        <taxon>asterids</taxon>
        <taxon>lamiids</taxon>
        <taxon>Lamiales</taxon>
        <taxon>Pedaliaceae</taxon>
        <taxon>Sesamum</taxon>
    </lineage>
</organism>
<dbReference type="InterPro" id="IPR044978">
    <property type="entry name" value="GRV2/DNAJC13"/>
</dbReference>
<proteinExistence type="predicted"/>
<sequence>MALWKFMVYEHCELEGLCISCYVPVHFRNLWFYRVTFCLFRYLIPLLLQYDSTAEESDKRDAHGVGISVQIAKNIHAVKASHALSRLSGLVDEEIPTPYNQAAADALRALLTPKLASMLKNKLAKDLLFTLNSNLESPEIIWNSST</sequence>
<dbReference type="GO" id="GO:0007032">
    <property type="term" value="P:endosome organization"/>
    <property type="evidence" value="ECO:0007669"/>
    <property type="project" value="InterPro"/>
</dbReference>
<dbReference type="AlphaFoldDB" id="A0A6I9UR65"/>
<protein>
    <submittedName>
        <fullName evidence="2">DnaJ homolog subfamily C GRV2-like</fullName>
    </submittedName>
</protein>
<dbReference type="GO" id="GO:2000641">
    <property type="term" value="P:regulation of early endosome to late endosome transport"/>
    <property type="evidence" value="ECO:0007669"/>
    <property type="project" value="InterPro"/>
</dbReference>
<dbReference type="GeneID" id="105180300"/>